<feature type="compositionally biased region" description="Pro residues" evidence="8">
    <location>
        <begin position="61"/>
        <end position="81"/>
    </location>
</feature>
<comment type="subcellular location">
    <subcellularLocation>
        <location evidence="1">Cell outer membrane</location>
    </subcellularLocation>
</comment>
<evidence type="ECO:0000256" key="4">
    <source>
        <dbReference type="ARBA" id="ARBA00022452"/>
    </source>
</evidence>
<feature type="region of interest" description="Disordered" evidence="8">
    <location>
        <begin position="17"/>
        <end position="85"/>
    </location>
</feature>
<evidence type="ECO:0000256" key="2">
    <source>
        <dbReference type="ARBA" id="ARBA00007613"/>
    </source>
</evidence>
<feature type="compositionally biased region" description="Pro residues" evidence="8">
    <location>
        <begin position="30"/>
        <end position="40"/>
    </location>
</feature>
<keyword evidence="5" id="KW-0812">Transmembrane</keyword>
<dbReference type="InterPro" id="IPR051906">
    <property type="entry name" value="TolC-like"/>
</dbReference>
<dbReference type="GO" id="GO:0015288">
    <property type="term" value="F:porin activity"/>
    <property type="evidence" value="ECO:0007669"/>
    <property type="project" value="TreeGrafter"/>
</dbReference>
<dbReference type="RefSeq" id="WP_226603024.1">
    <property type="nucleotide sequence ID" value="NZ_JAJAQI010000001.1"/>
</dbReference>
<evidence type="ECO:0000256" key="3">
    <source>
        <dbReference type="ARBA" id="ARBA00022448"/>
    </source>
</evidence>
<keyword evidence="3" id="KW-0813">Transport</keyword>
<sequence>MHRVFLAAAGAAALLAAQPRDAAAQQTPLARPPLALPPDANPQGPAARPPAPAPRRAAPPREAPPPPLRARRAVPPPPPVALPAESTGLARDLDAALAIDATARAIQGQRQAVQARDALVRSPIPGSPAIGGSFRSDTRGPRLANEWDVEFGAPLWLPGQRGALAGTVAAGIEEQERRLALRRLELAGLLRDAYWAVGAAESELRVARDRLATARDIGRDVQRRVELGDIPATEALLTRNEELAAALDLARAEAAVSATRAAYRTLTGGTEAALLPPGTAAGMAGARPEPVMTDGNGTAHPALRAAAAALANAEARARLVAATPIDNPELGLFTRGQGGPLTENGTSLGLRVRIPLPSEARNAPRRADAEAERTRAEGELIQTRRVVEGEVRLARLGLAAAARAQRLAAERRAVAEQQLAAARTAFRSGEIGAFDLFRVRQLQIEAVAVDAQAEVEAGRARSRLNQALGLAPGG</sequence>
<dbReference type="Proteomes" id="UP001139311">
    <property type="component" value="Unassembled WGS sequence"/>
</dbReference>
<keyword evidence="4" id="KW-1134">Transmembrane beta strand</keyword>
<evidence type="ECO:0000313" key="10">
    <source>
        <dbReference type="EMBL" id="MCB4820170.1"/>
    </source>
</evidence>
<keyword evidence="9" id="KW-0732">Signal</keyword>
<name>A0A9X1I8F9_9PROT</name>
<feature type="signal peptide" evidence="9">
    <location>
        <begin position="1"/>
        <end position="22"/>
    </location>
</feature>
<evidence type="ECO:0000256" key="5">
    <source>
        <dbReference type="ARBA" id="ARBA00022692"/>
    </source>
</evidence>
<dbReference type="PANTHER" id="PTHR30026:SF20">
    <property type="entry name" value="OUTER MEMBRANE PROTEIN TOLC"/>
    <property type="match status" value="1"/>
</dbReference>
<comment type="caution">
    <text evidence="10">The sequence shown here is derived from an EMBL/GenBank/DDBJ whole genome shotgun (WGS) entry which is preliminary data.</text>
</comment>
<dbReference type="GO" id="GO:1990281">
    <property type="term" value="C:efflux pump complex"/>
    <property type="evidence" value="ECO:0007669"/>
    <property type="project" value="TreeGrafter"/>
</dbReference>
<gene>
    <name evidence="10" type="ORF">LHA35_00310</name>
</gene>
<accession>A0A9X1I8F9</accession>
<feature type="chain" id="PRO_5040825969" evidence="9">
    <location>
        <begin position="23"/>
        <end position="474"/>
    </location>
</feature>
<evidence type="ECO:0000256" key="1">
    <source>
        <dbReference type="ARBA" id="ARBA00004442"/>
    </source>
</evidence>
<organism evidence="10 11">
    <name type="scientific">Roseicella aerolata</name>
    <dbReference type="NCBI Taxonomy" id="2883479"/>
    <lineage>
        <taxon>Bacteria</taxon>
        <taxon>Pseudomonadati</taxon>
        <taxon>Pseudomonadota</taxon>
        <taxon>Alphaproteobacteria</taxon>
        <taxon>Acetobacterales</taxon>
        <taxon>Roseomonadaceae</taxon>
        <taxon>Roseicella</taxon>
    </lineage>
</organism>
<dbReference type="PANTHER" id="PTHR30026">
    <property type="entry name" value="OUTER MEMBRANE PROTEIN TOLC"/>
    <property type="match status" value="1"/>
</dbReference>
<evidence type="ECO:0000313" key="11">
    <source>
        <dbReference type="Proteomes" id="UP001139311"/>
    </source>
</evidence>
<dbReference type="Pfam" id="PF02321">
    <property type="entry name" value="OEP"/>
    <property type="match status" value="1"/>
</dbReference>
<protein>
    <submittedName>
        <fullName evidence="10">TolC family protein</fullName>
    </submittedName>
</protein>
<evidence type="ECO:0000256" key="6">
    <source>
        <dbReference type="ARBA" id="ARBA00023136"/>
    </source>
</evidence>
<keyword evidence="6" id="KW-0472">Membrane</keyword>
<feature type="compositionally biased region" description="Low complexity" evidence="8">
    <location>
        <begin position="17"/>
        <end position="29"/>
    </location>
</feature>
<evidence type="ECO:0000256" key="8">
    <source>
        <dbReference type="SAM" id="MobiDB-lite"/>
    </source>
</evidence>
<reference evidence="10" key="1">
    <citation type="submission" date="2021-10" db="EMBL/GenBank/DDBJ databases">
        <title>Roseicella aerolatum sp. nov., isolated from aerosols of e-waste dismantling site.</title>
        <authorList>
            <person name="Qin T."/>
        </authorList>
    </citation>
    <scope>NUCLEOTIDE SEQUENCE</scope>
    <source>
        <strain evidence="10">GB24</strain>
    </source>
</reference>
<dbReference type="SUPFAM" id="SSF56954">
    <property type="entry name" value="Outer membrane efflux proteins (OEP)"/>
    <property type="match status" value="1"/>
</dbReference>
<proteinExistence type="inferred from homology"/>
<dbReference type="GO" id="GO:0015562">
    <property type="term" value="F:efflux transmembrane transporter activity"/>
    <property type="evidence" value="ECO:0007669"/>
    <property type="project" value="InterPro"/>
</dbReference>
<dbReference type="AlphaFoldDB" id="A0A9X1I8F9"/>
<dbReference type="EMBL" id="JAJAQI010000001">
    <property type="protein sequence ID" value="MCB4820170.1"/>
    <property type="molecule type" value="Genomic_DNA"/>
</dbReference>
<dbReference type="InterPro" id="IPR003423">
    <property type="entry name" value="OMP_efflux"/>
</dbReference>
<evidence type="ECO:0000256" key="7">
    <source>
        <dbReference type="ARBA" id="ARBA00023237"/>
    </source>
</evidence>
<dbReference type="Gene3D" id="1.20.1600.10">
    <property type="entry name" value="Outer membrane efflux proteins (OEP)"/>
    <property type="match status" value="1"/>
</dbReference>
<keyword evidence="11" id="KW-1185">Reference proteome</keyword>
<keyword evidence="7" id="KW-0998">Cell outer membrane</keyword>
<evidence type="ECO:0000256" key="9">
    <source>
        <dbReference type="SAM" id="SignalP"/>
    </source>
</evidence>
<dbReference type="GO" id="GO:0009279">
    <property type="term" value="C:cell outer membrane"/>
    <property type="evidence" value="ECO:0007669"/>
    <property type="project" value="UniProtKB-SubCell"/>
</dbReference>
<comment type="similarity">
    <text evidence="2">Belongs to the outer membrane factor (OMF) (TC 1.B.17) family.</text>
</comment>